<keyword evidence="6" id="KW-1185">Reference proteome</keyword>
<dbReference type="PANTHER" id="PTHR43280">
    <property type="entry name" value="ARAC-FAMILY TRANSCRIPTIONAL REGULATOR"/>
    <property type="match status" value="1"/>
</dbReference>
<dbReference type="InterPro" id="IPR020449">
    <property type="entry name" value="Tscrpt_reg_AraC-type_HTH"/>
</dbReference>
<sequence>MSSIDKLIDNRDFFAFHIKGNKSKPVFSPQQQHVLANKSLYSLCLIKKGETSFIINDERVQVGQHHLLLTHPSSKVNGASVTKSWDCEVYLIFFSIDFTFKLELQKDFFDFTKKSLALDSNHIFSLSAPDAANLSNLFKQFIHYNKQGGDYIFKPQIIKSLTEVLFCEIARLASQNIKNIPVVPSRKREILANFYLLLKQSFRREHMVQFYASELGITPKHLSVITKELTGKPAIELIQNVLVEEAKCLLRQGLSIGEIAKQLHFSDQSFFGKFFKRNVGISPKEFRQKA</sequence>
<keyword evidence="3" id="KW-0804">Transcription</keyword>
<evidence type="ECO:0000256" key="1">
    <source>
        <dbReference type="ARBA" id="ARBA00023015"/>
    </source>
</evidence>
<dbReference type="PROSITE" id="PS01124">
    <property type="entry name" value="HTH_ARAC_FAMILY_2"/>
    <property type="match status" value="1"/>
</dbReference>
<comment type="caution">
    <text evidence="5">The sequence shown here is derived from an EMBL/GenBank/DDBJ whole genome shotgun (WGS) entry which is preliminary data.</text>
</comment>
<gene>
    <name evidence="5" type="ORF">DFQ12_4141</name>
</gene>
<dbReference type="Proteomes" id="UP000286246">
    <property type="component" value="Unassembled WGS sequence"/>
</dbReference>
<evidence type="ECO:0000313" key="5">
    <source>
        <dbReference type="EMBL" id="RKE46983.1"/>
    </source>
</evidence>
<keyword evidence="1" id="KW-0805">Transcription regulation</keyword>
<keyword evidence="2 5" id="KW-0238">DNA-binding</keyword>
<dbReference type="PRINTS" id="PR00032">
    <property type="entry name" value="HTHARAC"/>
</dbReference>
<dbReference type="PANTHER" id="PTHR43280:SF32">
    <property type="entry name" value="TRANSCRIPTIONAL REGULATORY PROTEIN"/>
    <property type="match status" value="1"/>
</dbReference>
<dbReference type="GO" id="GO:0003700">
    <property type="term" value="F:DNA-binding transcription factor activity"/>
    <property type="evidence" value="ECO:0007669"/>
    <property type="project" value="InterPro"/>
</dbReference>
<dbReference type="SUPFAM" id="SSF46689">
    <property type="entry name" value="Homeodomain-like"/>
    <property type="match status" value="1"/>
</dbReference>
<dbReference type="SUPFAM" id="SSF51215">
    <property type="entry name" value="Regulatory protein AraC"/>
    <property type="match status" value="1"/>
</dbReference>
<organism evidence="5 6">
    <name type="scientific">Sphingobacterium detergens</name>
    <dbReference type="NCBI Taxonomy" id="1145106"/>
    <lineage>
        <taxon>Bacteria</taxon>
        <taxon>Pseudomonadati</taxon>
        <taxon>Bacteroidota</taxon>
        <taxon>Sphingobacteriia</taxon>
        <taxon>Sphingobacteriales</taxon>
        <taxon>Sphingobacteriaceae</taxon>
        <taxon>Sphingobacterium</taxon>
    </lineage>
</organism>
<feature type="domain" description="HTH araC/xylS-type" evidence="4">
    <location>
        <begin position="192"/>
        <end position="289"/>
    </location>
</feature>
<dbReference type="Pfam" id="PF12833">
    <property type="entry name" value="HTH_18"/>
    <property type="match status" value="1"/>
</dbReference>
<dbReference type="InterPro" id="IPR009057">
    <property type="entry name" value="Homeodomain-like_sf"/>
</dbReference>
<dbReference type="OrthoDB" id="1007667at2"/>
<dbReference type="GO" id="GO:0043565">
    <property type="term" value="F:sequence-specific DNA binding"/>
    <property type="evidence" value="ECO:0007669"/>
    <property type="project" value="InterPro"/>
</dbReference>
<name>A0A420ARH3_SPHD1</name>
<dbReference type="SMART" id="SM00342">
    <property type="entry name" value="HTH_ARAC"/>
    <property type="match status" value="1"/>
</dbReference>
<proteinExistence type="predicted"/>
<dbReference type="EMBL" id="RAPY01000004">
    <property type="protein sequence ID" value="RKE46983.1"/>
    <property type="molecule type" value="Genomic_DNA"/>
</dbReference>
<accession>A0A420ARH3</accession>
<evidence type="ECO:0000313" key="6">
    <source>
        <dbReference type="Proteomes" id="UP000286246"/>
    </source>
</evidence>
<dbReference type="InterPro" id="IPR018060">
    <property type="entry name" value="HTH_AraC"/>
</dbReference>
<dbReference type="InterPro" id="IPR037923">
    <property type="entry name" value="HTH-like"/>
</dbReference>
<dbReference type="Gene3D" id="1.10.10.60">
    <property type="entry name" value="Homeodomain-like"/>
    <property type="match status" value="1"/>
</dbReference>
<evidence type="ECO:0000256" key="3">
    <source>
        <dbReference type="ARBA" id="ARBA00023163"/>
    </source>
</evidence>
<dbReference type="RefSeq" id="WP_120260816.1">
    <property type="nucleotide sequence ID" value="NZ_RAPY01000004.1"/>
</dbReference>
<evidence type="ECO:0000256" key="2">
    <source>
        <dbReference type="ARBA" id="ARBA00023125"/>
    </source>
</evidence>
<evidence type="ECO:0000259" key="4">
    <source>
        <dbReference type="PROSITE" id="PS01124"/>
    </source>
</evidence>
<reference evidence="5 6" key="1">
    <citation type="submission" date="2018-09" db="EMBL/GenBank/DDBJ databases">
        <title>Genomic Encyclopedia of Type Strains, Phase III (KMG-III): the genomes of soil and plant-associated and newly described type strains.</title>
        <authorList>
            <person name="Whitman W."/>
        </authorList>
    </citation>
    <scope>NUCLEOTIDE SEQUENCE [LARGE SCALE GENOMIC DNA]</scope>
    <source>
        <strain evidence="5 6">CECT 7938</strain>
    </source>
</reference>
<dbReference type="AlphaFoldDB" id="A0A420ARH3"/>
<protein>
    <submittedName>
        <fullName evidence="5">AraC-like DNA-binding protein</fullName>
    </submittedName>
</protein>